<dbReference type="GeneID" id="19201325"/>
<evidence type="ECO:0000313" key="3">
    <source>
        <dbReference type="EMBL" id="EIW77450.1"/>
    </source>
</evidence>
<keyword evidence="2" id="KW-0812">Transmembrane</keyword>
<dbReference type="Proteomes" id="UP000053558">
    <property type="component" value="Unassembled WGS sequence"/>
</dbReference>
<evidence type="ECO:0000256" key="2">
    <source>
        <dbReference type="SAM" id="Phobius"/>
    </source>
</evidence>
<keyword evidence="4" id="KW-1185">Reference proteome</keyword>
<organism evidence="3 4">
    <name type="scientific">Coniophora puteana (strain RWD-64-598)</name>
    <name type="common">Brown rot fungus</name>
    <dbReference type="NCBI Taxonomy" id="741705"/>
    <lineage>
        <taxon>Eukaryota</taxon>
        <taxon>Fungi</taxon>
        <taxon>Dikarya</taxon>
        <taxon>Basidiomycota</taxon>
        <taxon>Agaricomycotina</taxon>
        <taxon>Agaricomycetes</taxon>
        <taxon>Agaricomycetidae</taxon>
        <taxon>Boletales</taxon>
        <taxon>Coniophorineae</taxon>
        <taxon>Coniophoraceae</taxon>
        <taxon>Coniophora</taxon>
    </lineage>
</organism>
<dbReference type="EMBL" id="JH711584">
    <property type="protein sequence ID" value="EIW77450.1"/>
    <property type="molecule type" value="Genomic_DNA"/>
</dbReference>
<feature type="compositionally biased region" description="Polar residues" evidence="1">
    <location>
        <begin position="466"/>
        <end position="494"/>
    </location>
</feature>
<name>A0A5M3MEV5_CONPW</name>
<dbReference type="CDD" id="cd12087">
    <property type="entry name" value="TM_EGFR-like"/>
    <property type="match status" value="1"/>
</dbReference>
<dbReference type="OrthoDB" id="3039272at2759"/>
<comment type="caution">
    <text evidence="3">The sequence shown here is derived from an EMBL/GenBank/DDBJ whole genome shotgun (WGS) entry which is preliminary data.</text>
</comment>
<proteinExistence type="predicted"/>
<feature type="region of interest" description="Disordered" evidence="1">
    <location>
        <begin position="368"/>
        <end position="438"/>
    </location>
</feature>
<gene>
    <name evidence="3" type="ORF">CONPUDRAFT_139326</name>
</gene>
<feature type="region of interest" description="Disordered" evidence="1">
    <location>
        <begin position="280"/>
        <end position="347"/>
    </location>
</feature>
<keyword evidence="2" id="KW-1133">Transmembrane helix</keyword>
<reference evidence="4" key="1">
    <citation type="journal article" date="2012" name="Science">
        <title>The Paleozoic origin of enzymatic lignin decomposition reconstructed from 31 fungal genomes.</title>
        <authorList>
            <person name="Floudas D."/>
            <person name="Binder M."/>
            <person name="Riley R."/>
            <person name="Barry K."/>
            <person name="Blanchette R.A."/>
            <person name="Henrissat B."/>
            <person name="Martinez A.T."/>
            <person name="Otillar R."/>
            <person name="Spatafora J.W."/>
            <person name="Yadav J.S."/>
            <person name="Aerts A."/>
            <person name="Benoit I."/>
            <person name="Boyd A."/>
            <person name="Carlson A."/>
            <person name="Copeland A."/>
            <person name="Coutinho P.M."/>
            <person name="de Vries R.P."/>
            <person name="Ferreira P."/>
            <person name="Findley K."/>
            <person name="Foster B."/>
            <person name="Gaskell J."/>
            <person name="Glotzer D."/>
            <person name="Gorecki P."/>
            <person name="Heitman J."/>
            <person name="Hesse C."/>
            <person name="Hori C."/>
            <person name="Igarashi K."/>
            <person name="Jurgens J.A."/>
            <person name="Kallen N."/>
            <person name="Kersten P."/>
            <person name="Kohler A."/>
            <person name="Kuees U."/>
            <person name="Kumar T.K.A."/>
            <person name="Kuo A."/>
            <person name="LaButti K."/>
            <person name="Larrondo L.F."/>
            <person name="Lindquist E."/>
            <person name="Ling A."/>
            <person name="Lombard V."/>
            <person name="Lucas S."/>
            <person name="Lundell T."/>
            <person name="Martin R."/>
            <person name="McLaughlin D.J."/>
            <person name="Morgenstern I."/>
            <person name="Morin E."/>
            <person name="Murat C."/>
            <person name="Nagy L.G."/>
            <person name="Nolan M."/>
            <person name="Ohm R.A."/>
            <person name="Patyshakuliyeva A."/>
            <person name="Rokas A."/>
            <person name="Ruiz-Duenas F.J."/>
            <person name="Sabat G."/>
            <person name="Salamov A."/>
            <person name="Samejima M."/>
            <person name="Schmutz J."/>
            <person name="Slot J.C."/>
            <person name="St John F."/>
            <person name="Stenlid J."/>
            <person name="Sun H."/>
            <person name="Sun S."/>
            <person name="Syed K."/>
            <person name="Tsang A."/>
            <person name="Wiebenga A."/>
            <person name="Young D."/>
            <person name="Pisabarro A."/>
            <person name="Eastwood D.C."/>
            <person name="Martin F."/>
            <person name="Cullen D."/>
            <person name="Grigoriev I.V."/>
            <person name="Hibbett D.S."/>
        </authorList>
    </citation>
    <scope>NUCLEOTIDE SEQUENCE [LARGE SCALE GENOMIC DNA]</scope>
    <source>
        <strain evidence="4">RWD-64-598 SS2</strain>
    </source>
</reference>
<evidence type="ECO:0000313" key="4">
    <source>
        <dbReference type="Proteomes" id="UP000053558"/>
    </source>
</evidence>
<feature type="compositionally biased region" description="Polar residues" evidence="1">
    <location>
        <begin position="590"/>
        <end position="602"/>
    </location>
</feature>
<feature type="region of interest" description="Disordered" evidence="1">
    <location>
        <begin position="1"/>
        <end position="37"/>
    </location>
</feature>
<feature type="region of interest" description="Disordered" evidence="1">
    <location>
        <begin position="149"/>
        <end position="221"/>
    </location>
</feature>
<dbReference type="RefSeq" id="XP_007772817.1">
    <property type="nucleotide sequence ID" value="XM_007774627.1"/>
</dbReference>
<feature type="compositionally biased region" description="Polar residues" evidence="1">
    <location>
        <begin position="639"/>
        <end position="655"/>
    </location>
</feature>
<dbReference type="KEGG" id="cput:CONPUDRAFT_139326"/>
<dbReference type="AlphaFoldDB" id="A0A5M3MEV5"/>
<dbReference type="OMA" id="HGHEYAS"/>
<feature type="compositionally biased region" description="Low complexity" evidence="1">
    <location>
        <begin position="1"/>
        <end position="34"/>
    </location>
</feature>
<feature type="region of interest" description="Disordered" evidence="1">
    <location>
        <begin position="462"/>
        <end position="669"/>
    </location>
</feature>
<feature type="region of interest" description="Disordered" evidence="1">
    <location>
        <begin position="237"/>
        <end position="265"/>
    </location>
</feature>
<feature type="compositionally biased region" description="Polar residues" evidence="1">
    <location>
        <begin position="405"/>
        <end position="415"/>
    </location>
</feature>
<evidence type="ECO:0000256" key="1">
    <source>
        <dbReference type="SAM" id="MobiDB-lite"/>
    </source>
</evidence>
<keyword evidence="2" id="KW-0472">Membrane</keyword>
<feature type="compositionally biased region" description="Polar residues" evidence="1">
    <location>
        <begin position="333"/>
        <end position="342"/>
    </location>
</feature>
<accession>A0A5M3MEV5</accession>
<sequence length="818" mass="83670">MPDGPTTTSSPDRPTTSSTPDSSSLPPPTTSTDPYRVSTSSFVITPSMPPSGIVTTARVTATSTVRTTPKVWTSTFVYTSTIPGRVTSTWVIITSGSLSTQVAGTTTSRGVHSPGAIAGIVIGVLAAISFGAAWLFFARRRLQRANGAVNFDPAGNRPPGAVGRRSGPLDGEDDGPEELLSRRGSAFMGSNMGSVRGHTTGESGSTGWYGHGGFGGGSGEEEMQNRYAGVLAALYPEHQQQQQQQQQQQTPIQPHHTGGSMSMATSMSPSMVMAYANSNRNAQQSSTPFPQVPSPPPVAQRGPYGTALYDTNKSLPSQPHPPSAYSAPHLSPANFNANSGTASLRRMSSPGLEAGAWLGGTDNAGQGLAHTLSVGHSSSGHDHSLGHTHSRSLSGHGHEQLLSRDPSQGANSNSQGHAISSSGHAVSSSSGHGGYPASSAVSGRNAGAYMMGSSQEVAAHAYRGQGSDSGRSTSGNASSQQSGRLNRTGSSQSALLGPSKSVSTSKRRTKSGDAGRGESSAPSAPFKSVKDFLGRLRGGRGSGMSSSAESSGGNGPVIGSPPPPMPIDLSTEPHALSPTPFTSVDALTHAHSNSRSPITSEGSHGGGAAPKRTPTMSFVLSNPDAEPISPLALPLPRNPSDQSKLSPAPIPSTSDAAVEDSTAPAAATSASIPSSAGLLGGSAGPNVPAWPFLPTSLATASAFPSAAPVPLPPVPEPLSTRPGAIPLPEQPTLSSLLNASGPLPSPALSDMLSRTDGLLRPGLLRYGENEGGRSVTTLRDFEDYSRPIGGLVYHRQDSRATIDTRTESLDLSDVERAA</sequence>
<protein>
    <submittedName>
        <fullName evidence="3">Uncharacterized protein</fullName>
    </submittedName>
</protein>
<feature type="compositionally biased region" description="Gly residues" evidence="1">
    <location>
        <begin position="207"/>
        <end position="218"/>
    </location>
</feature>
<feature type="compositionally biased region" description="Low complexity" evidence="1">
    <location>
        <begin position="239"/>
        <end position="249"/>
    </location>
</feature>
<feature type="compositionally biased region" description="Low complexity" evidence="1">
    <location>
        <begin position="416"/>
        <end position="430"/>
    </location>
</feature>
<feature type="transmembrane region" description="Helical" evidence="2">
    <location>
        <begin position="116"/>
        <end position="137"/>
    </location>
</feature>